<geneLocation type="plasmid" evidence="2">
    <name>pamcp48-600</name>
</geneLocation>
<dbReference type="EMBL" id="CP018025">
    <property type="protein sequence ID" value="APD92003.1"/>
    <property type="molecule type" value="Genomic_DNA"/>
</dbReference>
<dbReference type="AlphaFoldDB" id="A0AAC9JE35"/>
<accession>A0AAC9JE35</accession>
<proteinExistence type="predicted"/>
<gene>
    <name evidence="1" type="ORF">BM524_18960</name>
</gene>
<evidence type="ECO:0000313" key="1">
    <source>
        <dbReference type="EMBL" id="APD92003.1"/>
    </source>
</evidence>
<protein>
    <submittedName>
        <fullName evidence="1">Uncharacterized protein</fullName>
    </submittedName>
</protein>
<evidence type="ECO:0000313" key="2">
    <source>
        <dbReference type="Proteomes" id="UP000182101"/>
    </source>
</evidence>
<name>A0AAC9JE35_9ALTE</name>
<sequence length="177" mass="19538">MLSQLSHQSDFVMLDYLLHSVSVGEMGYQPAQEESTSSAEQHFNNAILEGAPTPPFVIYNGTLIHSPFGHPGWLYNMDVRGPAQPTTGLSYDFTSSRFHFGASLDVALPVPDLYDFAFNIEQLLEDGFDGNKTLSSVESVKDTLVKTRVPAISFSSDTPLSTDVSLALKQKFPWLFN</sequence>
<dbReference type="RefSeq" id="WP_071960613.1">
    <property type="nucleotide sequence ID" value="NZ_CP018025.1"/>
</dbReference>
<keyword evidence="1" id="KW-0614">Plasmid</keyword>
<dbReference type="Proteomes" id="UP000182101">
    <property type="component" value="Plasmid pAMCP48-600"/>
</dbReference>
<organism evidence="1 2">
    <name type="scientific">Alteromonas mediterranea</name>
    <dbReference type="NCBI Taxonomy" id="314275"/>
    <lineage>
        <taxon>Bacteria</taxon>
        <taxon>Pseudomonadati</taxon>
        <taxon>Pseudomonadota</taxon>
        <taxon>Gammaproteobacteria</taxon>
        <taxon>Alteromonadales</taxon>
        <taxon>Alteromonadaceae</taxon>
        <taxon>Alteromonas/Salinimonas group</taxon>
        <taxon>Alteromonas</taxon>
    </lineage>
</organism>
<reference evidence="1 2" key="1">
    <citation type="submission" date="2016-11" db="EMBL/GenBank/DDBJ databases">
        <title>Networking in microbes: conjugative elements and plasmids in the genus Alteromonas.</title>
        <authorList>
            <person name="Lopez-Perez M."/>
            <person name="Ramon-Marco N."/>
            <person name="Rodriguez-Valera F."/>
        </authorList>
    </citation>
    <scope>NUCLEOTIDE SEQUENCE [LARGE SCALE GENOMIC DNA]</scope>
    <source>
        <strain evidence="1 2">CP48</strain>
        <plasmid evidence="2">pamcp48-600</plasmid>
    </source>
</reference>